<dbReference type="Pfam" id="PF07980">
    <property type="entry name" value="SusD_RagB"/>
    <property type="match status" value="1"/>
</dbReference>
<proteinExistence type="inferred from homology"/>
<dbReference type="RefSeq" id="WP_264283212.1">
    <property type="nucleotide sequence ID" value="NZ_CP107006.1"/>
</dbReference>
<dbReference type="EMBL" id="CP107006">
    <property type="protein sequence ID" value="UYQ95486.1"/>
    <property type="molecule type" value="Genomic_DNA"/>
</dbReference>
<evidence type="ECO:0000256" key="2">
    <source>
        <dbReference type="ARBA" id="ARBA00006275"/>
    </source>
</evidence>
<dbReference type="Gene3D" id="1.25.40.900">
    <property type="match status" value="1"/>
</dbReference>
<evidence type="ECO:0000256" key="1">
    <source>
        <dbReference type="ARBA" id="ARBA00004442"/>
    </source>
</evidence>
<keyword evidence="5" id="KW-0998">Cell outer membrane</keyword>
<dbReference type="InterPro" id="IPR011990">
    <property type="entry name" value="TPR-like_helical_dom_sf"/>
</dbReference>
<reference evidence="9" key="1">
    <citation type="submission" date="2022-10" db="EMBL/GenBank/DDBJ databases">
        <title>Chitinophaga sp. nov., isolated from soil.</title>
        <authorList>
            <person name="Jeon C.O."/>
        </authorList>
    </citation>
    <scope>NUCLEOTIDE SEQUENCE</scope>
    <source>
        <strain evidence="9">R8</strain>
    </source>
</reference>
<keyword evidence="10" id="KW-1185">Reference proteome</keyword>
<protein>
    <submittedName>
        <fullName evidence="9">RagB/SusD family nutrient uptake outer membrane protein</fullName>
    </submittedName>
</protein>
<feature type="chain" id="PRO_5047233929" evidence="6">
    <location>
        <begin position="21"/>
        <end position="470"/>
    </location>
</feature>
<evidence type="ECO:0000256" key="6">
    <source>
        <dbReference type="SAM" id="SignalP"/>
    </source>
</evidence>
<evidence type="ECO:0000313" key="9">
    <source>
        <dbReference type="EMBL" id="UYQ95486.1"/>
    </source>
</evidence>
<evidence type="ECO:0000259" key="8">
    <source>
        <dbReference type="Pfam" id="PF14322"/>
    </source>
</evidence>
<feature type="domain" description="RagB/SusD" evidence="7">
    <location>
        <begin position="352"/>
        <end position="438"/>
    </location>
</feature>
<evidence type="ECO:0000313" key="10">
    <source>
        <dbReference type="Proteomes" id="UP001162741"/>
    </source>
</evidence>
<evidence type="ECO:0000256" key="3">
    <source>
        <dbReference type="ARBA" id="ARBA00022729"/>
    </source>
</evidence>
<dbReference type="PROSITE" id="PS51257">
    <property type="entry name" value="PROKAR_LIPOPROTEIN"/>
    <property type="match status" value="1"/>
</dbReference>
<dbReference type="Gene3D" id="1.25.40.390">
    <property type="match status" value="1"/>
</dbReference>
<dbReference type="InterPro" id="IPR012944">
    <property type="entry name" value="SusD_RagB_dom"/>
</dbReference>
<dbReference type="Proteomes" id="UP001162741">
    <property type="component" value="Chromosome"/>
</dbReference>
<sequence>MKKVYSILLLSLLAGFSSCNKWLDVRPNTQIESGDNFESEAGFKAALAGVYLNMSTADIYGQEMTWGLIDVIGKQYSTYLPSSSYINPNEYTYTTPANLNRISKMWIGMYFSIANINNLLEALEKADKGMFTSPNYDVIKGEALALRAFHHFDLMRVFAPAPVTGTDQKGIPYRDKITTGNVKQFTVAQDLTAILADLEAAATLLKAADPIVKGSTVPATTTGYLRDRQFKFNYYAVKALMARVYLYMGNTTKALENAKEVIDAQVFPAATAATASTNNRIFSSEVIFHLFMSNLQQVQTDYFAYRGFPVGMTKSPTEWSTIFETSSIGSGDWRYVYQTSLNGGYYRNYEKLNPAYNAGALNRMPMIRLSEVYYIAAEALKDTDANAALGYLNTARRNRNLLTGLANLTPAQIQTEIFKEYQKEFLQEGQLFFYYKRLNLSRIEFTSTPGSAAVYVLPWPDDEVVYGNTK</sequence>
<feature type="domain" description="SusD-like N-terminal" evidence="8">
    <location>
        <begin position="21"/>
        <end position="246"/>
    </location>
</feature>
<evidence type="ECO:0000259" key="7">
    <source>
        <dbReference type="Pfam" id="PF07980"/>
    </source>
</evidence>
<evidence type="ECO:0000256" key="5">
    <source>
        <dbReference type="ARBA" id="ARBA00023237"/>
    </source>
</evidence>
<evidence type="ECO:0000256" key="4">
    <source>
        <dbReference type="ARBA" id="ARBA00023136"/>
    </source>
</evidence>
<dbReference type="Pfam" id="PF14322">
    <property type="entry name" value="SusD-like_3"/>
    <property type="match status" value="1"/>
</dbReference>
<keyword evidence="4" id="KW-0472">Membrane</keyword>
<dbReference type="SUPFAM" id="SSF48452">
    <property type="entry name" value="TPR-like"/>
    <property type="match status" value="1"/>
</dbReference>
<dbReference type="InterPro" id="IPR033985">
    <property type="entry name" value="SusD-like_N"/>
</dbReference>
<accession>A0ABY6JB13</accession>
<keyword evidence="3 6" id="KW-0732">Signal</keyword>
<comment type="subcellular location">
    <subcellularLocation>
        <location evidence="1">Cell outer membrane</location>
    </subcellularLocation>
</comment>
<name>A0ABY6JB13_9BACT</name>
<dbReference type="Gene3D" id="2.20.20.130">
    <property type="match status" value="1"/>
</dbReference>
<gene>
    <name evidence="9" type="ORF">MKQ68_10280</name>
</gene>
<feature type="signal peptide" evidence="6">
    <location>
        <begin position="1"/>
        <end position="20"/>
    </location>
</feature>
<comment type="similarity">
    <text evidence="2">Belongs to the SusD family.</text>
</comment>
<organism evidence="9 10">
    <name type="scientific">Chitinophaga horti</name>
    <dbReference type="NCBI Taxonomy" id="2920382"/>
    <lineage>
        <taxon>Bacteria</taxon>
        <taxon>Pseudomonadati</taxon>
        <taxon>Bacteroidota</taxon>
        <taxon>Chitinophagia</taxon>
        <taxon>Chitinophagales</taxon>
        <taxon>Chitinophagaceae</taxon>
        <taxon>Chitinophaga</taxon>
    </lineage>
</organism>